<gene>
    <name evidence="2" type="ORF">SDC9_19900</name>
</gene>
<feature type="compositionally biased region" description="Basic and acidic residues" evidence="1">
    <location>
        <begin position="132"/>
        <end position="143"/>
    </location>
</feature>
<accession>A0A644U577</accession>
<feature type="compositionally biased region" description="Basic and acidic residues" evidence="1">
    <location>
        <begin position="21"/>
        <end position="33"/>
    </location>
</feature>
<evidence type="ECO:0000313" key="2">
    <source>
        <dbReference type="EMBL" id="MPL74090.1"/>
    </source>
</evidence>
<name>A0A644U577_9ZZZZ</name>
<feature type="compositionally biased region" description="Basic residues" evidence="1">
    <location>
        <begin position="11"/>
        <end position="20"/>
    </location>
</feature>
<proteinExistence type="predicted"/>
<feature type="compositionally biased region" description="Low complexity" evidence="1">
    <location>
        <begin position="1"/>
        <end position="10"/>
    </location>
</feature>
<feature type="region of interest" description="Disordered" evidence="1">
    <location>
        <begin position="1"/>
        <end position="173"/>
    </location>
</feature>
<feature type="compositionally biased region" description="Basic and acidic residues" evidence="1">
    <location>
        <begin position="111"/>
        <end position="125"/>
    </location>
</feature>
<feature type="compositionally biased region" description="Basic and acidic residues" evidence="1">
    <location>
        <begin position="42"/>
        <end position="99"/>
    </location>
</feature>
<reference evidence="2" key="1">
    <citation type="submission" date="2019-08" db="EMBL/GenBank/DDBJ databases">
        <authorList>
            <person name="Kucharzyk K."/>
            <person name="Murdoch R.W."/>
            <person name="Higgins S."/>
            <person name="Loffler F."/>
        </authorList>
    </citation>
    <scope>NUCLEOTIDE SEQUENCE</scope>
</reference>
<comment type="caution">
    <text evidence="2">The sequence shown here is derived from an EMBL/GenBank/DDBJ whole genome shotgun (WGS) entry which is preliminary data.</text>
</comment>
<protein>
    <submittedName>
        <fullName evidence="2">Uncharacterized protein</fullName>
    </submittedName>
</protein>
<organism evidence="2">
    <name type="scientific">bioreactor metagenome</name>
    <dbReference type="NCBI Taxonomy" id="1076179"/>
    <lineage>
        <taxon>unclassified sequences</taxon>
        <taxon>metagenomes</taxon>
        <taxon>ecological metagenomes</taxon>
    </lineage>
</organism>
<evidence type="ECO:0000256" key="1">
    <source>
        <dbReference type="SAM" id="MobiDB-lite"/>
    </source>
</evidence>
<sequence>MRDRPAAQPQRRGRQQRRQRRDQNGQRGDHEKGIAQPPAGTEGDKLAHRARGAGERGEDHDQPGAEDQRRPRADPARDEARYQHHPRGDEEIGGEEQRHLRWSRIQPGGDRGQDRIDQADRHEADDAGESGGPDRGRLVEKARWLGSAGGRMGHGKLASGEGQACRGRAGRVN</sequence>
<dbReference type="AlphaFoldDB" id="A0A644U577"/>
<dbReference type="EMBL" id="VSSQ01000078">
    <property type="protein sequence ID" value="MPL74090.1"/>
    <property type="molecule type" value="Genomic_DNA"/>
</dbReference>